<evidence type="ECO:0000256" key="3">
    <source>
        <dbReference type="ARBA" id="ARBA00022692"/>
    </source>
</evidence>
<feature type="domain" description="Polysaccharide chain length determinant N-terminal" evidence="8">
    <location>
        <begin position="12"/>
        <end position="106"/>
    </location>
</feature>
<dbReference type="RefSeq" id="WP_007692741.1">
    <property type="nucleotide sequence ID" value="NZ_BAYX01000002.1"/>
</dbReference>
<accession>A0AA87Q0T3</accession>
<gene>
    <name evidence="9" type="ORF">RRH01S_02_03650</name>
</gene>
<feature type="transmembrane region" description="Helical" evidence="7">
    <location>
        <begin position="27"/>
        <end position="47"/>
    </location>
</feature>
<feature type="coiled-coil region" evidence="6">
    <location>
        <begin position="210"/>
        <end position="267"/>
    </location>
</feature>
<organism evidence="9 10">
    <name type="scientific">Rhizobium rhizogenes NBRC 13257</name>
    <dbReference type="NCBI Taxonomy" id="1220581"/>
    <lineage>
        <taxon>Bacteria</taxon>
        <taxon>Pseudomonadati</taxon>
        <taxon>Pseudomonadota</taxon>
        <taxon>Alphaproteobacteria</taxon>
        <taxon>Hyphomicrobiales</taxon>
        <taxon>Rhizobiaceae</taxon>
        <taxon>Rhizobium/Agrobacterium group</taxon>
        <taxon>Rhizobium</taxon>
    </lineage>
</organism>
<evidence type="ECO:0000256" key="6">
    <source>
        <dbReference type="SAM" id="Coils"/>
    </source>
</evidence>
<dbReference type="GO" id="GO:0004713">
    <property type="term" value="F:protein tyrosine kinase activity"/>
    <property type="evidence" value="ECO:0007669"/>
    <property type="project" value="TreeGrafter"/>
</dbReference>
<dbReference type="InterPro" id="IPR050445">
    <property type="entry name" value="Bact_polysacc_biosynth/exp"/>
</dbReference>
<dbReference type="Gene3D" id="3.40.50.300">
    <property type="entry name" value="P-loop containing nucleotide triphosphate hydrolases"/>
    <property type="match status" value="1"/>
</dbReference>
<keyword evidence="2" id="KW-1003">Cell membrane</keyword>
<proteinExistence type="predicted"/>
<dbReference type="AlphaFoldDB" id="A0AA87Q0T3"/>
<comment type="subcellular location">
    <subcellularLocation>
        <location evidence="1">Cell membrane</location>
        <topology evidence="1">Multi-pass membrane protein</topology>
    </subcellularLocation>
</comment>
<keyword evidence="3 7" id="KW-0812">Transmembrane</keyword>
<evidence type="ECO:0000256" key="4">
    <source>
        <dbReference type="ARBA" id="ARBA00022989"/>
    </source>
</evidence>
<keyword evidence="4 7" id="KW-1133">Transmembrane helix</keyword>
<dbReference type="InterPro" id="IPR003856">
    <property type="entry name" value="LPS_length_determ_N"/>
</dbReference>
<evidence type="ECO:0000256" key="2">
    <source>
        <dbReference type="ARBA" id="ARBA00022475"/>
    </source>
</evidence>
<dbReference type="PANTHER" id="PTHR32309:SF13">
    <property type="entry name" value="FERRIC ENTEROBACTIN TRANSPORT PROTEIN FEPE"/>
    <property type="match status" value="1"/>
</dbReference>
<feature type="coiled-coil region" evidence="6">
    <location>
        <begin position="321"/>
        <end position="363"/>
    </location>
</feature>
<reference evidence="9 10" key="1">
    <citation type="submission" date="2014-05" db="EMBL/GenBank/DDBJ databases">
        <title>Whole genome shotgun sequence of Rhizobium rhizogenes NBRC 13257.</title>
        <authorList>
            <person name="Katano-Makiyama Y."/>
            <person name="Hosoyama A."/>
            <person name="Hashimoto M."/>
            <person name="Hosoyama Y."/>
            <person name="Noguchi M."/>
            <person name="Tsuchikane K."/>
            <person name="Kimura A."/>
            <person name="Ohji S."/>
            <person name="Ichikawa N."/>
            <person name="Yamazoe A."/>
            <person name="Fujita N."/>
        </authorList>
    </citation>
    <scope>NUCLEOTIDE SEQUENCE [LARGE SCALE GENOMIC DNA]</scope>
    <source>
        <strain evidence="9 10">NBRC 13257</strain>
    </source>
</reference>
<dbReference type="Pfam" id="PF02706">
    <property type="entry name" value="Wzz"/>
    <property type="match status" value="1"/>
</dbReference>
<evidence type="ECO:0000256" key="7">
    <source>
        <dbReference type="SAM" id="Phobius"/>
    </source>
</evidence>
<evidence type="ECO:0000256" key="1">
    <source>
        <dbReference type="ARBA" id="ARBA00004651"/>
    </source>
</evidence>
<dbReference type="EMBL" id="BAYX01000002">
    <property type="protein sequence ID" value="GAJ91697.1"/>
    <property type="molecule type" value="Genomic_DNA"/>
</dbReference>
<evidence type="ECO:0000313" key="9">
    <source>
        <dbReference type="EMBL" id="GAJ91697.1"/>
    </source>
</evidence>
<keyword evidence="5 7" id="KW-0472">Membrane</keyword>
<keyword evidence="6" id="KW-0175">Coiled coil</keyword>
<feature type="transmembrane region" description="Helical" evidence="7">
    <location>
        <begin position="435"/>
        <end position="457"/>
    </location>
</feature>
<sequence>MPGINSSQQDVDIDLALLFRAVWQRRLRVIAITLAGACLAFAVAKVVSPEYRSETRILIEQRAPAFATTTQNNDAGSAPLLDELNIASQVQILQSADLVKQVITKLKLYEHPEFDAATRSSAFSDILVMLHLKKSSLDKAPEERMLDAFTNRLQVYQINSSRVIGVSFTSRDPDLAASVPNAMAQIYLSMQSGAKLDSNSEATRWLEPEITNLREKVSEAEKKVADYRSANGLLQTSDTNTFATQQLADISGQLAQVRGERANAEARAQAVRGALASGRSIDTLTDVSGSLTIQRLKATESGLESQISDLSTSLMEGHPRLKSLRAQLTDIRQQIDRETQKILASIENEAKVAQLREQQLVAQSNTLKADSARAGQDEVGLNALVREATAQRQLLETYLARYREAASRVNKNSSPADARVVSQAVEPVDPYFPKVGPIVVVAALASFLLTCIVIMLMELFSGRALRPVGPAERETAARPLTAANVHQGPVPASMLSVAVDPVLAREMEEAVDLGHMPQEAAEDEEDFSIQSVADYLIGRDSRLAISISPTGDNGSTATVMLARTIADAGCRIVLVDMTGTGCPSRLMAESDDLSGVTDLLCGEAAFADTIHPDRLSDAHLVPQGTSDVGRAMRGADRLSLILDALGSAYDIVLVECGAADVSGVARLTRSKDTEILLSMPEPDEDQFMAAMTEFQKAGYEHIILMSGWRAERGADARQYAA</sequence>
<name>A0AA87Q0T3_RHIRH</name>
<dbReference type="Proteomes" id="UP000026941">
    <property type="component" value="Unassembled WGS sequence"/>
</dbReference>
<evidence type="ECO:0000313" key="10">
    <source>
        <dbReference type="Proteomes" id="UP000026941"/>
    </source>
</evidence>
<protein>
    <recommendedName>
        <fullName evidence="8">Polysaccharide chain length determinant N-terminal domain-containing protein</fullName>
    </recommendedName>
</protein>
<dbReference type="GO" id="GO:0005886">
    <property type="term" value="C:plasma membrane"/>
    <property type="evidence" value="ECO:0007669"/>
    <property type="project" value="UniProtKB-SubCell"/>
</dbReference>
<dbReference type="InterPro" id="IPR027417">
    <property type="entry name" value="P-loop_NTPase"/>
</dbReference>
<evidence type="ECO:0000256" key="5">
    <source>
        <dbReference type="ARBA" id="ARBA00023136"/>
    </source>
</evidence>
<dbReference type="SUPFAM" id="SSF52540">
    <property type="entry name" value="P-loop containing nucleoside triphosphate hydrolases"/>
    <property type="match status" value="1"/>
</dbReference>
<comment type="caution">
    <text evidence="9">The sequence shown here is derived from an EMBL/GenBank/DDBJ whole genome shotgun (WGS) entry which is preliminary data.</text>
</comment>
<dbReference type="PANTHER" id="PTHR32309">
    <property type="entry name" value="TYROSINE-PROTEIN KINASE"/>
    <property type="match status" value="1"/>
</dbReference>
<evidence type="ECO:0000259" key="8">
    <source>
        <dbReference type="Pfam" id="PF02706"/>
    </source>
</evidence>